<dbReference type="Proteomes" id="UP000244571">
    <property type="component" value="Chromosome"/>
</dbReference>
<feature type="signal peptide" evidence="1">
    <location>
        <begin position="1"/>
        <end position="21"/>
    </location>
</feature>
<dbReference type="EMBL" id="CP028901">
    <property type="protein sequence ID" value="AWB32508.1"/>
    <property type="molecule type" value="Genomic_DNA"/>
</dbReference>
<evidence type="ECO:0000313" key="3">
    <source>
        <dbReference type="Proteomes" id="UP000244571"/>
    </source>
</evidence>
<accession>A0A2R4XFC5</accession>
<feature type="chain" id="PRO_5015363100" evidence="1">
    <location>
        <begin position="22"/>
        <end position="505"/>
    </location>
</feature>
<dbReference type="OrthoDB" id="7856753at2"/>
<keyword evidence="3" id="KW-1185">Reference proteome</keyword>
<organism evidence="2 3">
    <name type="scientific">Orrella marina</name>
    <dbReference type="NCBI Taxonomy" id="2163011"/>
    <lineage>
        <taxon>Bacteria</taxon>
        <taxon>Pseudomonadati</taxon>
        <taxon>Pseudomonadota</taxon>
        <taxon>Betaproteobacteria</taxon>
        <taxon>Burkholderiales</taxon>
        <taxon>Alcaligenaceae</taxon>
        <taxon>Orrella</taxon>
    </lineage>
</organism>
<reference evidence="2 3" key="1">
    <citation type="submission" date="2018-04" db="EMBL/GenBank/DDBJ databases">
        <title>Bordetella sp. HZ20 isolated from seawater.</title>
        <authorList>
            <person name="Sun C."/>
        </authorList>
    </citation>
    <scope>NUCLEOTIDE SEQUENCE [LARGE SCALE GENOMIC DNA]</scope>
    <source>
        <strain evidence="2 3">HZ20</strain>
    </source>
</reference>
<protein>
    <submittedName>
        <fullName evidence="2">Uncharacterized protein</fullName>
    </submittedName>
</protein>
<dbReference type="AlphaFoldDB" id="A0A2R4XFC5"/>
<dbReference type="RefSeq" id="WP_108619949.1">
    <property type="nucleotide sequence ID" value="NZ_CP028901.1"/>
</dbReference>
<sequence>MNARFVTAVGLSLGIVVPVLAQTKAVMPPPSSFSVVPLTRSDAENSEPIWVSAQSGNDSQTSSLSSLEKGLLKGGEVVTYAPFGAAINEIEKGANAYGEMAQEFIKETAEKKAKDPNVAKFTDKLKPKVPDSNAAVKTAKNLEKVSQPYDAKISSAKDSLDSTRKAGTVLSKLGSFLEMLDVVSIAAESAGYLVEGDTTGAKGALWRGGTKKAAEGAGAMAGSFVPGGSIVGAWAGNEVWEENVKPVIDQREDDERFEKLKRKTLKKPWLTPQEYMDSKGNVRDLEFDEYVDSNTGIIRRRSPEDQEEFERAEREAWSKQKDWERIKKDYKAGKISDEVFNMAYQTQDPFDKYDVKAPMGKLPHAVAPVNQTVSSDTLAQIEPVQVTASGSLTSTYGEIKVVETYTFTFWNIGAYSTRYGKASLKVTFSSMFDSHVIEGTFSGGPNGVVRILTEEGAKTFKLHDGKHLVGQFERAVDEGSKLESVIMTLPVANPSAFLNWPKDLK</sequence>
<evidence type="ECO:0000313" key="2">
    <source>
        <dbReference type="EMBL" id="AWB32508.1"/>
    </source>
</evidence>
<dbReference type="KEGG" id="boz:DBV39_00885"/>
<name>A0A2R4XFC5_9BURK</name>
<keyword evidence="1" id="KW-0732">Signal</keyword>
<evidence type="ECO:0000256" key="1">
    <source>
        <dbReference type="SAM" id="SignalP"/>
    </source>
</evidence>
<gene>
    <name evidence="2" type="ORF">DBV39_00885</name>
</gene>
<proteinExistence type="predicted"/>